<organism evidence="6 7">
    <name type="scientific">Dryococelus australis</name>
    <dbReference type="NCBI Taxonomy" id="614101"/>
    <lineage>
        <taxon>Eukaryota</taxon>
        <taxon>Metazoa</taxon>
        <taxon>Ecdysozoa</taxon>
        <taxon>Arthropoda</taxon>
        <taxon>Hexapoda</taxon>
        <taxon>Insecta</taxon>
        <taxon>Pterygota</taxon>
        <taxon>Neoptera</taxon>
        <taxon>Polyneoptera</taxon>
        <taxon>Phasmatodea</taxon>
        <taxon>Verophasmatodea</taxon>
        <taxon>Anareolatae</taxon>
        <taxon>Phasmatidae</taxon>
        <taxon>Eurycanthinae</taxon>
        <taxon>Dryococelus</taxon>
    </lineage>
</organism>
<keyword evidence="5" id="KW-0732">Signal</keyword>
<evidence type="ECO:0000313" key="6">
    <source>
        <dbReference type="EMBL" id="KAJ8889535.1"/>
    </source>
</evidence>
<evidence type="ECO:0000256" key="5">
    <source>
        <dbReference type="SAM" id="SignalP"/>
    </source>
</evidence>
<comment type="similarity">
    <text evidence="2">Belongs to the major royal jelly protein family.</text>
</comment>
<dbReference type="Proteomes" id="UP001159363">
    <property type="component" value="Chromosome 3"/>
</dbReference>
<gene>
    <name evidence="6" type="ORF">PR048_009034</name>
</gene>
<evidence type="ECO:0000256" key="4">
    <source>
        <dbReference type="ARBA" id="ARBA00023180"/>
    </source>
</evidence>
<comment type="caution">
    <text evidence="6">The sequence shown here is derived from an EMBL/GenBank/DDBJ whole genome shotgun (WGS) entry which is preliminary data.</text>
</comment>
<evidence type="ECO:0000256" key="2">
    <source>
        <dbReference type="ARBA" id="ARBA00009127"/>
    </source>
</evidence>
<name>A0ABQ9HYR7_9NEOP</name>
<feature type="signal peptide" evidence="5">
    <location>
        <begin position="1"/>
        <end position="22"/>
    </location>
</feature>
<feature type="chain" id="PRO_5045436779" evidence="5">
    <location>
        <begin position="23"/>
        <end position="477"/>
    </location>
</feature>
<accession>A0ABQ9HYR7</accession>
<reference evidence="6 7" key="1">
    <citation type="submission" date="2023-02" db="EMBL/GenBank/DDBJ databases">
        <title>LHISI_Scaffold_Assembly.</title>
        <authorList>
            <person name="Stuart O.P."/>
            <person name="Cleave R."/>
            <person name="Magrath M.J.L."/>
            <person name="Mikheyev A.S."/>
        </authorList>
    </citation>
    <scope>NUCLEOTIDE SEQUENCE [LARGE SCALE GENOMIC DNA]</scope>
    <source>
        <strain evidence="6">Daus_M_001</strain>
        <tissue evidence="6">Leg muscle</tissue>
    </source>
</reference>
<dbReference type="Gene3D" id="2.120.10.30">
    <property type="entry name" value="TolB, C-terminal domain"/>
    <property type="match status" value="1"/>
</dbReference>
<keyword evidence="7" id="KW-1185">Reference proteome</keyword>
<dbReference type="Pfam" id="PF03022">
    <property type="entry name" value="MRJP"/>
    <property type="match status" value="1"/>
</dbReference>
<evidence type="ECO:0000313" key="7">
    <source>
        <dbReference type="Proteomes" id="UP001159363"/>
    </source>
</evidence>
<dbReference type="InterPro" id="IPR017996">
    <property type="entry name" value="MRJP/yellow-related"/>
</dbReference>
<dbReference type="EMBL" id="JARBHB010000003">
    <property type="protein sequence ID" value="KAJ8889535.1"/>
    <property type="molecule type" value="Genomic_DNA"/>
</dbReference>
<protein>
    <submittedName>
        <fullName evidence="6">Uncharacterized protein</fullName>
    </submittedName>
</protein>
<dbReference type="PANTHER" id="PTHR10009:SF7">
    <property type="entry name" value="GH10609P-RELATED"/>
    <property type="match status" value="1"/>
</dbReference>
<dbReference type="InterPro" id="IPR011042">
    <property type="entry name" value="6-blade_b-propeller_TolB-like"/>
</dbReference>
<evidence type="ECO:0000256" key="1">
    <source>
        <dbReference type="ARBA" id="ARBA00004613"/>
    </source>
</evidence>
<dbReference type="PANTHER" id="PTHR10009">
    <property type="entry name" value="PROTEIN YELLOW-RELATED"/>
    <property type="match status" value="1"/>
</dbReference>
<keyword evidence="3" id="KW-0964">Secreted</keyword>
<proteinExistence type="inferred from homology"/>
<evidence type="ECO:0000256" key="3">
    <source>
        <dbReference type="ARBA" id="ARBA00022525"/>
    </source>
</evidence>
<sequence length="477" mass="53171">MEMALLLKTTLVATMLLHCGLARKHLHVNYQWKTPDYAFPSEAVRQTMISNGSYIPGNPFMLDVDVWHIGSRQEVFVTTPRFEPGTPATLSVLCHKHSRHGDPASPLLEPYPSWAWNRQGDCDAMTSVLRVQFSVPQSSRESSQIPQVSSYGLPLDYCVFCGLLALSHFIYLDIAVLIIVCADLQVDACGRLWTIDSGVVDLMTGAKFICPPQVLVFDLRTSRLLRRYRIPKKDLGGHSLLINIAVDIRPRGNSCKDTFAYIADVTDHGLVVYDASRNMSWRVTSEVFDPSPSATHFTIAGESFDLTDGLFGLALSPIKAGDRTLYLHSLARFRESWVSTSIVRKESLFVDNTSAAAAEIHESSGTRPSQTAATAMNKNAVLFFSLLSNMTLNCWNSHLPYSRDNLVELARDENTLQFVSGMKVVRDRAGKETLWALSCRFQKLMTGSFNTREVNFRIMTAPVADLMRGTSCDVLRS</sequence>
<keyword evidence="4" id="KW-0325">Glycoprotein</keyword>
<comment type="subcellular location">
    <subcellularLocation>
        <location evidence="1">Secreted</location>
    </subcellularLocation>
</comment>